<reference evidence="4" key="1">
    <citation type="submission" date="2020-06" db="EMBL/GenBank/DDBJ databases">
        <authorList>
            <person name="Li T."/>
            <person name="Hu X."/>
            <person name="Zhang T."/>
            <person name="Song X."/>
            <person name="Zhang H."/>
            <person name="Dai N."/>
            <person name="Sheng W."/>
            <person name="Hou X."/>
            <person name="Wei L."/>
        </authorList>
    </citation>
    <scope>NUCLEOTIDE SEQUENCE</scope>
    <source>
        <strain evidence="4">KEN1</strain>
        <tissue evidence="4">Leaf</tissue>
    </source>
</reference>
<keyword evidence="2" id="KW-0677">Repeat</keyword>
<dbReference type="SUPFAM" id="SSF81383">
    <property type="entry name" value="F-box domain"/>
    <property type="match status" value="1"/>
</dbReference>
<dbReference type="SMART" id="SM00256">
    <property type="entry name" value="FBOX"/>
    <property type="match status" value="1"/>
</dbReference>
<evidence type="ECO:0000256" key="2">
    <source>
        <dbReference type="ARBA" id="ARBA00022737"/>
    </source>
</evidence>
<dbReference type="CDD" id="cd22152">
    <property type="entry name" value="F-box_AtAFR-like"/>
    <property type="match status" value="1"/>
</dbReference>
<dbReference type="EMBL" id="JACGWN010000001">
    <property type="protein sequence ID" value="KAL0464794.1"/>
    <property type="molecule type" value="Genomic_DNA"/>
</dbReference>
<sequence length="375" mass="41957">MESMETGSWTLNPQELPPVRDGTKIGVEGLIESEKPTLIPGLPDDIAFSCLARVPRKYHPVLNCVSKRWRELICGEEWYSYRRKHHLEETWVYALCRDKFKQLCMFVLDPNQLKKGWKRIHGLPGCCLKRKGVGFEVLGKKVYLFGGCDWIEDATDDVYCYDATMSTWTRAGSLSTPRCFFAYEALDGKIYAIGGLGSKSSNPHSWDIYDSHTNCWSSHADPNVIPDIEDSVVLDGKIYIRCGISAVSSHVYAVVYEPSSGTWQHADTDMACGWRGPAVVIDGILYVLDQTSGVRLMMWQNEAREWMAIRRLSTHLIIPPCRLVAIGKKIFVVGKGLSTVMFDVENAGCVDGVLVSSSLRLTSDDEVIGCKTLAI</sequence>
<evidence type="ECO:0000256" key="1">
    <source>
        <dbReference type="ARBA" id="ARBA00022441"/>
    </source>
</evidence>
<accession>A0AAW2YGE9</accession>
<dbReference type="Pfam" id="PF00646">
    <property type="entry name" value="F-box"/>
    <property type="match status" value="1"/>
</dbReference>
<comment type="caution">
    <text evidence="4">The sequence shown here is derived from an EMBL/GenBank/DDBJ whole genome shotgun (WGS) entry which is preliminary data.</text>
</comment>
<dbReference type="PANTHER" id="PTHR46344">
    <property type="entry name" value="OS02G0202900 PROTEIN"/>
    <property type="match status" value="1"/>
</dbReference>
<feature type="domain" description="F-box" evidence="3">
    <location>
        <begin position="42"/>
        <end position="82"/>
    </location>
</feature>
<keyword evidence="1" id="KW-0880">Kelch repeat</keyword>
<dbReference type="AlphaFoldDB" id="A0AAW2YGE9"/>
<dbReference type="InterPro" id="IPR057499">
    <property type="entry name" value="Kelch_FKB95"/>
</dbReference>
<protein>
    <submittedName>
        <fullName evidence="4">F-box/kelch-repeat protein SKIP4</fullName>
    </submittedName>
</protein>
<evidence type="ECO:0000313" key="4">
    <source>
        <dbReference type="EMBL" id="KAL0464794.1"/>
    </source>
</evidence>
<name>A0AAW2YGE9_9LAMI</name>
<evidence type="ECO:0000259" key="3">
    <source>
        <dbReference type="SMART" id="SM00256"/>
    </source>
</evidence>
<dbReference type="InterPro" id="IPR036047">
    <property type="entry name" value="F-box-like_dom_sf"/>
</dbReference>
<dbReference type="PANTHER" id="PTHR46344:SF26">
    <property type="entry name" value="F-BOX DOMAIN-CONTAINING PROTEIN"/>
    <property type="match status" value="1"/>
</dbReference>
<dbReference type="Gene3D" id="2.120.10.80">
    <property type="entry name" value="Kelch-type beta propeller"/>
    <property type="match status" value="1"/>
</dbReference>
<dbReference type="SUPFAM" id="SSF117281">
    <property type="entry name" value="Kelch motif"/>
    <property type="match status" value="1"/>
</dbReference>
<dbReference type="Pfam" id="PF25210">
    <property type="entry name" value="Kelch_FKB95"/>
    <property type="match status" value="1"/>
</dbReference>
<dbReference type="InterPro" id="IPR015915">
    <property type="entry name" value="Kelch-typ_b-propeller"/>
</dbReference>
<dbReference type="InterPro" id="IPR006652">
    <property type="entry name" value="Kelch_1"/>
</dbReference>
<organism evidence="4">
    <name type="scientific">Sesamum latifolium</name>
    <dbReference type="NCBI Taxonomy" id="2727402"/>
    <lineage>
        <taxon>Eukaryota</taxon>
        <taxon>Viridiplantae</taxon>
        <taxon>Streptophyta</taxon>
        <taxon>Embryophyta</taxon>
        <taxon>Tracheophyta</taxon>
        <taxon>Spermatophyta</taxon>
        <taxon>Magnoliopsida</taxon>
        <taxon>eudicotyledons</taxon>
        <taxon>Gunneridae</taxon>
        <taxon>Pentapetalae</taxon>
        <taxon>asterids</taxon>
        <taxon>lamiids</taxon>
        <taxon>Lamiales</taxon>
        <taxon>Pedaliaceae</taxon>
        <taxon>Sesamum</taxon>
    </lineage>
</organism>
<proteinExistence type="predicted"/>
<gene>
    <name evidence="4" type="ORF">Slati_0367000</name>
</gene>
<dbReference type="SMART" id="SM00612">
    <property type="entry name" value="Kelch"/>
    <property type="match status" value="2"/>
</dbReference>
<dbReference type="InterPro" id="IPR001810">
    <property type="entry name" value="F-box_dom"/>
</dbReference>
<reference evidence="4" key="2">
    <citation type="journal article" date="2024" name="Plant">
        <title>Genomic evolution and insights into agronomic trait innovations of Sesamum species.</title>
        <authorList>
            <person name="Miao H."/>
            <person name="Wang L."/>
            <person name="Qu L."/>
            <person name="Liu H."/>
            <person name="Sun Y."/>
            <person name="Le M."/>
            <person name="Wang Q."/>
            <person name="Wei S."/>
            <person name="Zheng Y."/>
            <person name="Lin W."/>
            <person name="Duan Y."/>
            <person name="Cao H."/>
            <person name="Xiong S."/>
            <person name="Wang X."/>
            <person name="Wei L."/>
            <person name="Li C."/>
            <person name="Ma Q."/>
            <person name="Ju M."/>
            <person name="Zhao R."/>
            <person name="Li G."/>
            <person name="Mu C."/>
            <person name="Tian Q."/>
            <person name="Mei H."/>
            <person name="Zhang T."/>
            <person name="Gao T."/>
            <person name="Zhang H."/>
        </authorList>
    </citation>
    <scope>NUCLEOTIDE SEQUENCE</scope>
    <source>
        <strain evidence="4">KEN1</strain>
    </source>
</reference>